<dbReference type="InterPro" id="IPR009241">
    <property type="entry name" value="HigB-like"/>
</dbReference>
<protein>
    <submittedName>
        <fullName evidence="1">Bacteriophage protein</fullName>
    </submittedName>
</protein>
<name>A0A158EXM4_CABCO</name>
<keyword evidence="2" id="KW-1185">Reference proteome</keyword>
<organism evidence="1 2">
    <name type="scientific">Caballeronia cordobensis</name>
    <name type="common">Burkholderia cordobensis</name>
    <dbReference type="NCBI Taxonomy" id="1353886"/>
    <lineage>
        <taxon>Bacteria</taxon>
        <taxon>Pseudomonadati</taxon>
        <taxon>Pseudomonadota</taxon>
        <taxon>Betaproteobacteria</taxon>
        <taxon>Burkholderiales</taxon>
        <taxon>Burkholderiaceae</taxon>
        <taxon>Caballeronia</taxon>
    </lineage>
</organism>
<evidence type="ECO:0000313" key="1">
    <source>
        <dbReference type="EMBL" id="SAL12253.1"/>
    </source>
</evidence>
<evidence type="ECO:0000313" key="2">
    <source>
        <dbReference type="Proteomes" id="UP000054740"/>
    </source>
</evidence>
<proteinExistence type="predicted"/>
<dbReference type="AlphaFoldDB" id="A0A158EXM4"/>
<dbReference type="Proteomes" id="UP000054740">
    <property type="component" value="Unassembled WGS sequence"/>
</dbReference>
<dbReference type="RefSeq" id="WP_014190230.1">
    <property type="nucleotide sequence ID" value="NZ_AP014576.1"/>
</dbReference>
<dbReference type="EMBL" id="FCNY02000001">
    <property type="protein sequence ID" value="SAL12253.1"/>
    <property type="molecule type" value="Genomic_DNA"/>
</dbReference>
<accession>A0A158EXM4</accession>
<sequence>MLLSDERSWTIAYYDEQLQREIRDLPIGIRSDYWRLVDLMKLHGANLRMPHSRAMGGGLFELRPRGRDGIGRVFYCMGTGRRIVMLHSFIKKTRQTPEDELRIAHARMKEVKGNV</sequence>
<reference evidence="2" key="1">
    <citation type="submission" date="2016-01" db="EMBL/GenBank/DDBJ databases">
        <authorList>
            <person name="Peeters C."/>
        </authorList>
    </citation>
    <scope>NUCLEOTIDE SEQUENCE [LARGE SCALE GENOMIC DNA]</scope>
</reference>
<dbReference type="Pfam" id="PF05973">
    <property type="entry name" value="Gp49"/>
    <property type="match status" value="1"/>
</dbReference>
<gene>
    <name evidence="1" type="ORF">AWB70_00334</name>
</gene>